<organism evidence="1 2">
    <name type="scientific">Alteromonas gilva</name>
    <dbReference type="NCBI Taxonomy" id="2987522"/>
    <lineage>
        <taxon>Bacteria</taxon>
        <taxon>Pseudomonadati</taxon>
        <taxon>Pseudomonadota</taxon>
        <taxon>Gammaproteobacteria</taxon>
        <taxon>Alteromonadales</taxon>
        <taxon>Alteromonadaceae</taxon>
        <taxon>Alteromonas/Salinimonas group</taxon>
        <taxon>Alteromonas</taxon>
    </lineage>
</organism>
<name>A0ABT5L2Y8_9ALTE</name>
<dbReference type="Proteomes" id="UP001218788">
    <property type="component" value="Unassembled WGS sequence"/>
</dbReference>
<dbReference type="EMBL" id="JAQQXP010000001">
    <property type="protein sequence ID" value="MDC8830766.1"/>
    <property type="molecule type" value="Genomic_DNA"/>
</dbReference>
<accession>A0ABT5L2Y8</accession>
<protein>
    <submittedName>
        <fullName evidence="1">Uncharacterized protein</fullName>
    </submittedName>
</protein>
<evidence type="ECO:0000313" key="2">
    <source>
        <dbReference type="Proteomes" id="UP001218788"/>
    </source>
</evidence>
<evidence type="ECO:0000313" key="1">
    <source>
        <dbReference type="EMBL" id="MDC8830766.1"/>
    </source>
</evidence>
<proteinExistence type="predicted"/>
<comment type="caution">
    <text evidence="1">The sequence shown here is derived from an EMBL/GenBank/DDBJ whole genome shotgun (WGS) entry which is preliminary data.</text>
</comment>
<gene>
    <name evidence="1" type="ORF">OIK42_08330</name>
</gene>
<reference evidence="1 2" key="1">
    <citation type="submission" date="2022-10" db="EMBL/GenBank/DDBJ databases">
        <title>Alteromonas sp. chi3 Genome sequencing.</title>
        <authorList>
            <person name="Park S."/>
        </authorList>
    </citation>
    <scope>NUCLEOTIDE SEQUENCE [LARGE SCALE GENOMIC DNA]</scope>
    <source>
        <strain evidence="2">chi3</strain>
    </source>
</reference>
<dbReference type="RefSeq" id="WP_273639682.1">
    <property type="nucleotide sequence ID" value="NZ_JAQQXP010000001.1"/>
</dbReference>
<sequence length="317" mass="36369">MKLKKYWRALFVLFLLNALAIFIYNDVFKISICPKIGCIENFTNYYSPIIKAIEIQLILFGIWTVIDRIVLTEKQIESLSQVNSFNGYIQHRKEFFDLTSRCEEGQYKILGGELLYQKLFSNNTPRHFTTIPTSPDESPISILGLVNEFNEIIDSLNKIGKETQGFNHFKNKEICEALSNYNVLRCQLGVKESDDVQVIGKNALYMGAFSYLPLCPSESIHRTANFLNGLVKFCCYDLKEYQLKDFNYSLSTGESAYYHLVVDESFSNPADLGCYEEGEKAFINGVSISDCPYHQTSIEFKVWHEGWKAASSQINEK</sequence>
<keyword evidence="2" id="KW-1185">Reference proteome</keyword>